<evidence type="ECO:0000256" key="1">
    <source>
        <dbReference type="ARBA" id="ARBA00010954"/>
    </source>
</evidence>
<feature type="compositionally biased region" description="Low complexity" evidence="2">
    <location>
        <begin position="636"/>
        <end position="645"/>
    </location>
</feature>
<feature type="region of interest" description="Disordered" evidence="2">
    <location>
        <begin position="25"/>
        <end position="95"/>
    </location>
</feature>
<proteinExistence type="inferred from homology"/>
<dbReference type="OrthoDB" id="10635177at2759"/>
<evidence type="ECO:0000256" key="2">
    <source>
        <dbReference type="SAM" id="MobiDB-lite"/>
    </source>
</evidence>
<dbReference type="RefSeq" id="XP_005849142.1">
    <property type="nucleotide sequence ID" value="XM_005849080.1"/>
</dbReference>
<dbReference type="GeneID" id="17356622"/>
<dbReference type="Pfam" id="PF05794">
    <property type="entry name" value="Tcp11"/>
    <property type="match status" value="1"/>
</dbReference>
<organism evidence="5">
    <name type="scientific">Chlorella variabilis</name>
    <name type="common">Green alga</name>
    <dbReference type="NCBI Taxonomy" id="554065"/>
    <lineage>
        <taxon>Eukaryota</taxon>
        <taxon>Viridiplantae</taxon>
        <taxon>Chlorophyta</taxon>
        <taxon>core chlorophytes</taxon>
        <taxon>Trebouxiophyceae</taxon>
        <taxon>Chlorellales</taxon>
        <taxon>Chlorellaceae</taxon>
        <taxon>Chlorella clade</taxon>
        <taxon>Chlorella</taxon>
    </lineage>
</organism>
<feature type="chain" id="PRO_5005672776" evidence="3">
    <location>
        <begin position="19"/>
        <end position="790"/>
    </location>
</feature>
<evidence type="ECO:0000313" key="4">
    <source>
        <dbReference type="EMBL" id="EFN57040.1"/>
    </source>
</evidence>
<comment type="similarity">
    <text evidence="1">Belongs to the TCP11 family.</text>
</comment>
<feature type="region of interest" description="Disordered" evidence="2">
    <location>
        <begin position="636"/>
        <end position="683"/>
    </location>
</feature>
<dbReference type="PANTHER" id="PTHR12832:SF11">
    <property type="entry name" value="LD23868P"/>
    <property type="match status" value="1"/>
</dbReference>
<evidence type="ECO:0000256" key="3">
    <source>
        <dbReference type="SAM" id="SignalP"/>
    </source>
</evidence>
<sequence>MHGLQASALVALVGAAAAVWFRRSKRQGGTSGAAAAGGGGSAPSAGRALPPSQHPAKAAATSPKPDGAQPQAEVGRQQQQQQQQERELEAQARQAAAAARAASPLYRATANEALVHGWLLSGQEGGIPSLPPLEPAGGAQAPARMAAGHAPPAGLAGRQPPPAAAPFAGDEADEGQEVEAEVQRAVREVAERAFFDALVDGLRRGDAARLAALLLDARDQLAALCGGGGSGEGRGLLGELQEKLDTVRSVRQRLQRYDAAYCAQAFDLLCHAIGRLQAPARRQHTRQAYAEVAKLFAAADGGGGGAYPGSAPPAAAPPGAGEAAEQRVQLVLASGGGEGGVSVGLRLAAGAAEGAAGERPEGAVQWQLSLRPDASGDGGVVAMLSPALPPSVERGAAAPAVAATAAAGAAPGGPAAPAAPPGAVVGEASVTAAVAAARFLLHQLEELRGDVARARLAMLREAVLGGSGGVEYERARYERALAAAAGGGASGSGGGGGASPTPQAAAQAFPVTLTWLKQVLQEAPPPSNLRGDAYCRACVGAGLLQLAQLPHAVLLLDLRGIVALQNELQRLCLLAASLLIVQQVLASRHALPAAGSPRHAALCERVVGRMGALLSGGAGMEGLVLELHRQVEEALAQQAQQAPAQRPEGGEQARGSPEQRGEQRGQQEEQGLGQGQGQGQGQAGLDVAVVRRMVRRIFSTEDAVYRRVQAGVLASATSLLNSAGTSNGSSGGGSPAAPAWRRVLRGVGAEAVAGDVYRLAARVYRIAAVSTAVAEPLVYAPLLQQLRQHQ</sequence>
<dbReference type="EMBL" id="GL433840">
    <property type="protein sequence ID" value="EFN57040.1"/>
    <property type="molecule type" value="Genomic_DNA"/>
</dbReference>
<dbReference type="GO" id="GO:0007165">
    <property type="term" value="P:signal transduction"/>
    <property type="evidence" value="ECO:0007669"/>
    <property type="project" value="TreeGrafter"/>
</dbReference>
<feature type="compositionally biased region" description="Low complexity" evidence="2">
    <location>
        <begin position="68"/>
        <end position="83"/>
    </location>
</feature>
<feature type="signal peptide" evidence="3">
    <location>
        <begin position="1"/>
        <end position="18"/>
    </location>
</feature>
<name>E1ZAD4_CHLVA</name>
<reference evidence="4 5" key="1">
    <citation type="journal article" date="2010" name="Plant Cell">
        <title>The Chlorella variabilis NC64A genome reveals adaptation to photosymbiosis, coevolution with viruses, and cryptic sex.</title>
        <authorList>
            <person name="Blanc G."/>
            <person name="Duncan G."/>
            <person name="Agarkova I."/>
            <person name="Borodovsky M."/>
            <person name="Gurnon J."/>
            <person name="Kuo A."/>
            <person name="Lindquist E."/>
            <person name="Lucas S."/>
            <person name="Pangilinan J."/>
            <person name="Polle J."/>
            <person name="Salamov A."/>
            <person name="Terry A."/>
            <person name="Yamada T."/>
            <person name="Dunigan D.D."/>
            <person name="Grigoriev I.V."/>
            <person name="Claverie J.M."/>
            <person name="Van Etten J.L."/>
        </authorList>
    </citation>
    <scope>NUCLEOTIDE SEQUENCE [LARGE SCALE GENOMIC DNA]</scope>
    <source>
        <strain evidence="4 5">NC64A</strain>
    </source>
</reference>
<feature type="compositionally biased region" description="Gly residues" evidence="2">
    <location>
        <begin position="29"/>
        <end position="41"/>
    </location>
</feature>
<gene>
    <name evidence="4" type="ORF">CHLNCDRAFT_143752</name>
</gene>
<accession>E1ZAD4</accession>
<dbReference type="AlphaFoldDB" id="E1ZAD4"/>
<feature type="compositionally biased region" description="Low complexity" evidence="2">
    <location>
        <begin position="135"/>
        <end position="157"/>
    </location>
</feature>
<dbReference type="InterPro" id="IPR008862">
    <property type="entry name" value="Tcp11"/>
</dbReference>
<keyword evidence="5" id="KW-1185">Reference proteome</keyword>
<dbReference type="InParanoid" id="E1ZAD4"/>
<protein>
    <submittedName>
        <fullName evidence="4">Uncharacterized protein</fullName>
    </submittedName>
</protein>
<dbReference type="KEGG" id="cvr:CHLNCDRAFT_143752"/>
<dbReference type="PANTHER" id="PTHR12832">
    <property type="entry name" value="TESTIS-SPECIFIC PROTEIN PBS13 T-COMPLEX 11"/>
    <property type="match status" value="1"/>
</dbReference>
<dbReference type="Proteomes" id="UP000008141">
    <property type="component" value="Unassembled WGS sequence"/>
</dbReference>
<feature type="compositionally biased region" description="Basic and acidic residues" evidence="2">
    <location>
        <begin position="657"/>
        <end position="667"/>
    </location>
</feature>
<keyword evidence="3" id="KW-0732">Signal</keyword>
<evidence type="ECO:0000313" key="5">
    <source>
        <dbReference type="Proteomes" id="UP000008141"/>
    </source>
</evidence>
<feature type="region of interest" description="Disordered" evidence="2">
    <location>
        <begin position="129"/>
        <end position="177"/>
    </location>
</feature>
<dbReference type="STRING" id="554065.E1ZAD4"/>
<feature type="compositionally biased region" description="Gly residues" evidence="2">
    <location>
        <begin position="672"/>
        <end position="682"/>
    </location>
</feature>